<dbReference type="GeneID" id="85498854"/>
<dbReference type="EMBL" id="AP028219">
    <property type="protein sequence ID" value="BEI94984.1"/>
    <property type="molecule type" value="Genomic_DNA"/>
</dbReference>
<dbReference type="Proteomes" id="UP001233271">
    <property type="component" value="Chromosome 7b"/>
</dbReference>
<accession>A0AA48LAF6</accession>
<organism evidence="2 3">
    <name type="scientific">Cutaneotrichosporon cavernicola</name>
    <dbReference type="NCBI Taxonomy" id="279322"/>
    <lineage>
        <taxon>Eukaryota</taxon>
        <taxon>Fungi</taxon>
        <taxon>Dikarya</taxon>
        <taxon>Basidiomycota</taxon>
        <taxon>Agaricomycotina</taxon>
        <taxon>Tremellomycetes</taxon>
        <taxon>Trichosporonales</taxon>
        <taxon>Trichosporonaceae</taxon>
        <taxon>Cutaneotrichosporon</taxon>
    </lineage>
</organism>
<feature type="region of interest" description="Disordered" evidence="1">
    <location>
        <begin position="1"/>
        <end position="42"/>
    </location>
</feature>
<reference evidence="2" key="1">
    <citation type="journal article" date="2023" name="BMC Genomics">
        <title>Chromosome-level genome assemblies of Cutaneotrichosporon spp. (Trichosporonales, Basidiomycota) reveal imbalanced evolution between nucleotide sequences and chromosome synteny.</title>
        <authorList>
            <person name="Kobayashi Y."/>
            <person name="Kayamori A."/>
            <person name="Aoki K."/>
            <person name="Shiwa Y."/>
            <person name="Matsutani M."/>
            <person name="Fujita N."/>
            <person name="Sugita T."/>
            <person name="Iwasaki W."/>
            <person name="Tanaka N."/>
            <person name="Takashima M."/>
        </authorList>
    </citation>
    <scope>NUCLEOTIDE SEQUENCE</scope>
    <source>
        <strain evidence="2">HIS019</strain>
    </source>
</reference>
<proteinExistence type="predicted"/>
<feature type="compositionally biased region" description="Polar residues" evidence="1">
    <location>
        <begin position="1"/>
        <end position="15"/>
    </location>
</feature>
<dbReference type="PANTHER" id="PTHR38694:SF1">
    <property type="entry name" value="PEROXIN DOMAIN-CONTAINING PROTEIN"/>
    <property type="match status" value="1"/>
</dbReference>
<dbReference type="PANTHER" id="PTHR38694">
    <property type="entry name" value="CONSERVED EXPRESSED PROTEIN"/>
    <property type="match status" value="1"/>
</dbReference>
<keyword evidence="3" id="KW-1185">Reference proteome</keyword>
<sequence>MSGTQASPRPQAQTPSPLPAQPSVQQKVAATERRMADQEPEGTIVEGMEDDRLWILLRGFNKQVNHVLSPTTHPVSQPDLRHTSLPNVPYRSDTLKVNLERLIKGLAPLTKRGVLELARVTDWDNEFYRTATYCAAYFLAWGLGVLFPYRPSTTDSYSLLESDPETTPMTGPEQSEEVSVQATAVLAGFASALLFGTKEEGNALVGPKDLHDNSGMDEGSDVIGSKLDSREVAEVNGKTSLDSKAEIVEVVEVVEVAEANGKTTLVRESIAEDAESEVERKRNEIVRWMVKTTETTIGTGADYIEILQKALSPPPVYPDYYARFKIAALLVVAALALHYVPARMWGRGFTLAFGVVVWGHKWLEMGVRELLRRFPNWKELVDPRNSILSGVPTDAQLALHLLRVSEAEGDPLPTPPVAPALEATKEAVSQATPSAPDLEVEADAAPTPAHKAAVKSRKKTRGVFRKLVRRLASMGSDVAFVGEERKLKGKIDSLVLKAKWGDDVPPGGYSAKLNGTSGHLFIDEDHACISWVPMLSKSPERVWYVDDLVEMKKDELGTSRLALAAMSGAEIASLGLSLRFAKTADDISVFDMTEEQVGAAQAAKETLEFKGVEAREALFNRLIAMGSQRWEML</sequence>
<protein>
    <submittedName>
        <fullName evidence="2">Uncharacterized protein</fullName>
    </submittedName>
</protein>
<gene>
    <name evidence="2" type="ORF">CcaverHIS019_0705650</name>
</gene>
<evidence type="ECO:0000256" key="1">
    <source>
        <dbReference type="SAM" id="MobiDB-lite"/>
    </source>
</evidence>
<dbReference type="Pfam" id="PF11696">
    <property type="entry name" value="DUF3292"/>
    <property type="match status" value="2"/>
</dbReference>
<name>A0AA48LAF6_9TREE</name>
<evidence type="ECO:0000313" key="2">
    <source>
        <dbReference type="EMBL" id="BEI94984.1"/>
    </source>
</evidence>
<dbReference type="KEGG" id="ccac:CcaHIS019_0705650"/>
<dbReference type="InterPro" id="IPR021709">
    <property type="entry name" value="DUF3292"/>
</dbReference>
<dbReference type="RefSeq" id="XP_060460249.1">
    <property type="nucleotide sequence ID" value="XM_060604013.1"/>
</dbReference>
<evidence type="ECO:0000313" key="3">
    <source>
        <dbReference type="Proteomes" id="UP001233271"/>
    </source>
</evidence>
<dbReference type="AlphaFoldDB" id="A0AA48LAF6"/>